<sequence>MRVRRECAAVRFAGREPVFATAPERASGWLLVEHPGPWPPVGPPHGVPPDFWAAAGEAGLRTLCIRPVRRRRSSPVTVFAAGPAGGWLERAVIGDLRELAGLDLEALAAGRPPGFGTRGAGKVVLVCTHGRRDVCCARLGRPLAERLDERLPGLVWEATHVGGHRYAANVVTVPDGRFHGGLTAADAAEFAAAVRDGRVLTGFLRGRAGLRVPVQAAEHFTRVRFGLSGVDDVIPVGDEVLGDDGAVRVRLSLADGSPCTVDVRPRPLGKVRPASCAGAVTAPRTFDLLALRGGAPGGQRAG</sequence>
<name>A0A5N0UUF7_9PSEU</name>
<evidence type="ECO:0000313" key="2">
    <source>
        <dbReference type="Proteomes" id="UP000319769"/>
    </source>
</evidence>
<dbReference type="Gene3D" id="3.40.30.10">
    <property type="entry name" value="Glutaredoxin"/>
    <property type="match status" value="1"/>
</dbReference>
<accession>A0A5N0UUF7</accession>
<proteinExistence type="predicted"/>
<reference evidence="1" key="1">
    <citation type="submission" date="2019-09" db="EMBL/GenBank/DDBJ databases">
        <authorList>
            <person name="Teo W.F.A."/>
            <person name="Duangmal K."/>
        </authorList>
    </citation>
    <scope>NUCLEOTIDE SEQUENCE [LARGE SCALE GENOMIC DNA]</scope>
    <source>
        <strain evidence="1">K81G1</strain>
    </source>
</reference>
<organism evidence="1 2">
    <name type="scientific">Amycolatopsis acidicola</name>
    <dbReference type="NCBI Taxonomy" id="2596893"/>
    <lineage>
        <taxon>Bacteria</taxon>
        <taxon>Bacillati</taxon>
        <taxon>Actinomycetota</taxon>
        <taxon>Actinomycetes</taxon>
        <taxon>Pseudonocardiales</taxon>
        <taxon>Pseudonocardiaceae</taxon>
        <taxon>Amycolatopsis</taxon>
    </lineage>
</organism>
<dbReference type="InterPro" id="IPR036249">
    <property type="entry name" value="Thioredoxin-like_sf"/>
</dbReference>
<dbReference type="Pfam" id="PF06999">
    <property type="entry name" value="Suc_Fer-like"/>
    <property type="match status" value="1"/>
</dbReference>
<dbReference type="RefSeq" id="WP_144757989.1">
    <property type="nucleotide sequence ID" value="NZ_VMNW02000051.1"/>
</dbReference>
<dbReference type="SUPFAM" id="SSF52833">
    <property type="entry name" value="Thioredoxin-like"/>
    <property type="match status" value="1"/>
</dbReference>
<gene>
    <name evidence="1" type="ORF">FPZ12_028315</name>
</gene>
<dbReference type="InterPro" id="IPR009737">
    <property type="entry name" value="Aim32/Apd1-like"/>
</dbReference>
<protein>
    <submittedName>
        <fullName evidence="1">Sucrase ferredoxin</fullName>
    </submittedName>
</protein>
<dbReference type="AlphaFoldDB" id="A0A5N0UUF7"/>
<dbReference type="PANTHER" id="PTHR31902:SF22">
    <property type="entry name" value="SLL1203 PROTEIN"/>
    <property type="match status" value="1"/>
</dbReference>
<dbReference type="EMBL" id="VMNW02000051">
    <property type="protein sequence ID" value="KAA9156226.1"/>
    <property type="molecule type" value="Genomic_DNA"/>
</dbReference>
<dbReference type="OrthoDB" id="3399139at2"/>
<comment type="caution">
    <text evidence="1">The sequence shown here is derived from an EMBL/GenBank/DDBJ whole genome shotgun (WGS) entry which is preliminary data.</text>
</comment>
<keyword evidence="2" id="KW-1185">Reference proteome</keyword>
<dbReference type="PANTHER" id="PTHR31902">
    <property type="entry name" value="ACTIN PATCHES DISTAL PROTEIN 1"/>
    <property type="match status" value="1"/>
</dbReference>
<evidence type="ECO:0000313" key="1">
    <source>
        <dbReference type="EMBL" id="KAA9156226.1"/>
    </source>
</evidence>
<dbReference type="Proteomes" id="UP000319769">
    <property type="component" value="Unassembled WGS sequence"/>
</dbReference>